<evidence type="ECO:0000313" key="1">
    <source>
        <dbReference type="EMBL" id="KAJ1115024.1"/>
    </source>
</evidence>
<accession>A0AAV7NK49</accession>
<evidence type="ECO:0000313" key="2">
    <source>
        <dbReference type="Proteomes" id="UP001066276"/>
    </source>
</evidence>
<comment type="caution">
    <text evidence="1">The sequence shown here is derived from an EMBL/GenBank/DDBJ whole genome shotgun (WGS) entry which is preliminary data.</text>
</comment>
<protein>
    <submittedName>
        <fullName evidence="1">Uncharacterized protein</fullName>
    </submittedName>
</protein>
<organism evidence="1 2">
    <name type="scientific">Pleurodeles waltl</name>
    <name type="common">Iberian ribbed newt</name>
    <dbReference type="NCBI Taxonomy" id="8319"/>
    <lineage>
        <taxon>Eukaryota</taxon>
        <taxon>Metazoa</taxon>
        <taxon>Chordata</taxon>
        <taxon>Craniata</taxon>
        <taxon>Vertebrata</taxon>
        <taxon>Euteleostomi</taxon>
        <taxon>Amphibia</taxon>
        <taxon>Batrachia</taxon>
        <taxon>Caudata</taxon>
        <taxon>Salamandroidea</taxon>
        <taxon>Salamandridae</taxon>
        <taxon>Pleurodelinae</taxon>
        <taxon>Pleurodeles</taxon>
    </lineage>
</organism>
<gene>
    <name evidence="1" type="ORF">NDU88_003252</name>
</gene>
<reference evidence="1" key="1">
    <citation type="journal article" date="2022" name="bioRxiv">
        <title>Sequencing and chromosome-scale assembly of the giantPleurodeles waltlgenome.</title>
        <authorList>
            <person name="Brown T."/>
            <person name="Elewa A."/>
            <person name="Iarovenko S."/>
            <person name="Subramanian E."/>
            <person name="Araus A.J."/>
            <person name="Petzold A."/>
            <person name="Susuki M."/>
            <person name="Suzuki K.-i.T."/>
            <person name="Hayashi T."/>
            <person name="Toyoda A."/>
            <person name="Oliveira C."/>
            <person name="Osipova E."/>
            <person name="Leigh N.D."/>
            <person name="Simon A."/>
            <person name="Yun M.H."/>
        </authorList>
    </citation>
    <scope>NUCLEOTIDE SEQUENCE</scope>
    <source>
        <strain evidence="1">20211129_DDA</strain>
        <tissue evidence="1">Liver</tissue>
    </source>
</reference>
<dbReference type="Proteomes" id="UP001066276">
    <property type="component" value="Chromosome 8"/>
</dbReference>
<keyword evidence="2" id="KW-1185">Reference proteome</keyword>
<dbReference type="AlphaFoldDB" id="A0AAV7NK49"/>
<name>A0AAV7NK49_PLEWA</name>
<dbReference type="EMBL" id="JANPWB010000012">
    <property type="protein sequence ID" value="KAJ1115024.1"/>
    <property type="molecule type" value="Genomic_DNA"/>
</dbReference>
<sequence>MICGLCLNLTPGKSCRNRGCRGLEVQADGVVRCDSQSLPATAHILDGALAGWRSNWLVHCSGRRRCRGEAGWRTCQSSRLGCGGRQPT</sequence>
<proteinExistence type="predicted"/>